<dbReference type="SMART" id="SM00747">
    <property type="entry name" value="CFEM"/>
    <property type="match status" value="1"/>
</dbReference>
<evidence type="ECO:0000313" key="7">
    <source>
        <dbReference type="Proteomes" id="UP000567179"/>
    </source>
</evidence>
<dbReference type="Pfam" id="PF05730">
    <property type="entry name" value="CFEM"/>
    <property type="match status" value="1"/>
</dbReference>
<comment type="caution">
    <text evidence="6">The sequence shown here is derived from an EMBL/GenBank/DDBJ whole genome shotgun (WGS) entry which is preliminary data.</text>
</comment>
<keyword evidence="2" id="KW-0964">Secreted</keyword>
<evidence type="ECO:0000256" key="3">
    <source>
        <dbReference type="ARBA" id="ARBA00022729"/>
    </source>
</evidence>
<gene>
    <name evidence="6" type="ORF">D9619_008363</name>
</gene>
<feature type="domain" description="CFEM" evidence="5">
    <location>
        <begin position="1"/>
        <end position="101"/>
    </location>
</feature>
<dbReference type="PROSITE" id="PS52012">
    <property type="entry name" value="CFEM"/>
    <property type="match status" value="1"/>
</dbReference>
<evidence type="ECO:0000313" key="6">
    <source>
        <dbReference type="EMBL" id="KAF5319627.1"/>
    </source>
</evidence>
<dbReference type="Proteomes" id="UP000567179">
    <property type="component" value="Unassembled WGS sequence"/>
</dbReference>
<evidence type="ECO:0000256" key="4">
    <source>
        <dbReference type="ARBA" id="ARBA00023157"/>
    </source>
</evidence>
<organism evidence="6 7">
    <name type="scientific">Psilocybe cf. subviscida</name>
    <dbReference type="NCBI Taxonomy" id="2480587"/>
    <lineage>
        <taxon>Eukaryota</taxon>
        <taxon>Fungi</taxon>
        <taxon>Dikarya</taxon>
        <taxon>Basidiomycota</taxon>
        <taxon>Agaricomycotina</taxon>
        <taxon>Agaricomycetes</taxon>
        <taxon>Agaricomycetidae</taxon>
        <taxon>Agaricales</taxon>
        <taxon>Agaricineae</taxon>
        <taxon>Strophariaceae</taxon>
        <taxon>Psilocybe</taxon>
    </lineage>
</organism>
<sequence length="130" mass="13583">MAILTGTTAQTNWWFNLPTCPLKCALAASAGSGCDLSDLKCICKSDKFAQSFATCLLQNCATAGGPAALDKFKKACANDTTTSTFSPSTIFPTSTVLPTTTDNTTWYTNRTTWPLSMSATATAGNSTTAT</sequence>
<comment type="subcellular location">
    <subcellularLocation>
        <location evidence="1">Secreted</location>
    </subcellularLocation>
</comment>
<accession>A0A8H5BCD4</accession>
<dbReference type="InterPro" id="IPR008427">
    <property type="entry name" value="Extracellular_membr_CFEM_dom"/>
</dbReference>
<evidence type="ECO:0000259" key="5">
    <source>
        <dbReference type="PROSITE" id="PS52012"/>
    </source>
</evidence>
<protein>
    <recommendedName>
        <fullName evidence="5">CFEM domain-containing protein</fullName>
    </recommendedName>
</protein>
<dbReference type="EMBL" id="JAACJJ010000029">
    <property type="protein sequence ID" value="KAF5319627.1"/>
    <property type="molecule type" value="Genomic_DNA"/>
</dbReference>
<evidence type="ECO:0000256" key="1">
    <source>
        <dbReference type="ARBA" id="ARBA00004613"/>
    </source>
</evidence>
<dbReference type="OrthoDB" id="3045591at2759"/>
<dbReference type="GO" id="GO:0005576">
    <property type="term" value="C:extracellular region"/>
    <property type="evidence" value="ECO:0007669"/>
    <property type="project" value="UniProtKB-SubCell"/>
</dbReference>
<dbReference type="AlphaFoldDB" id="A0A8H5BCD4"/>
<proteinExistence type="predicted"/>
<keyword evidence="4" id="KW-1015">Disulfide bond</keyword>
<keyword evidence="3" id="KW-0732">Signal</keyword>
<reference evidence="6 7" key="1">
    <citation type="journal article" date="2020" name="ISME J.">
        <title>Uncovering the hidden diversity of litter-decomposition mechanisms in mushroom-forming fungi.</title>
        <authorList>
            <person name="Floudas D."/>
            <person name="Bentzer J."/>
            <person name="Ahren D."/>
            <person name="Johansson T."/>
            <person name="Persson P."/>
            <person name="Tunlid A."/>
        </authorList>
    </citation>
    <scope>NUCLEOTIDE SEQUENCE [LARGE SCALE GENOMIC DNA]</scope>
    <source>
        <strain evidence="6 7">CBS 101986</strain>
    </source>
</reference>
<evidence type="ECO:0000256" key="2">
    <source>
        <dbReference type="ARBA" id="ARBA00022525"/>
    </source>
</evidence>
<name>A0A8H5BCD4_9AGAR</name>
<keyword evidence="7" id="KW-1185">Reference proteome</keyword>